<dbReference type="InterPro" id="IPR015424">
    <property type="entry name" value="PyrdxlP-dep_Trfase"/>
</dbReference>
<evidence type="ECO:0000256" key="2">
    <source>
        <dbReference type="ARBA" id="ARBA00001933"/>
    </source>
</evidence>
<dbReference type="InterPro" id="IPR001342">
    <property type="entry name" value="HDH_cat"/>
</dbReference>
<dbReference type="Gene3D" id="3.30.360.10">
    <property type="entry name" value="Dihydrodipicolinate Reductase, domain 2"/>
    <property type="match status" value="1"/>
</dbReference>
<dbReference type="Pfam" id="PF03447">
    <property type="entry name" value="NAD_binding_3"/>
    <property type="match status" value="1"/>
</dbReference>
<accession>A0AA39CXE1</accession>
<evidence type="ECO:0000256" key="11">
    <source>
        <dbReference type="ARBA" id="ARBA00022898"/>
    </source>
</evidence>
<dbReference type="InterPro" id="IPR015421">
    <property type="entry name" value="PyrdxlP-dep_Trfase_major"/>
</dbReference>
<dbReference type="GO" id="GO:0004123">
    <property type="term" value="F:cystathionine gamma-lyase activity"/>
    <property type="evidence" value="ECO:0007669"/>
    <property type="project" value="TreeGrafter"/>
</dbReference>
<comment type="function">
    <text evidence="15">Catalyzes the conversion of L-aspartate-beta-semialdehyde (L-Asa) to L-homoserine (L-Hse), the third step in the biosynthesis of amino acids that derive from aspartate (the aspartate family of amino acids), including methioinine and threonine, the latter of which is a precursor to isoleucine; production of homoserine leads to a branch-point in the pathway as it can either be O-phosphorylated for processing to threonine, or O-acylated for processing to methionine.</text>
</comment>
<dbReference type="InterPro" id="IPR005106">
    <property type="entry name" value="Asp/hSer_DH_NAD-bd"/>
</dbReference>
<dbReference type="Gene3D" id="3.40.640.10">
    <property type="entry name" value="Type I PLP-dependent aspartate aminotransferase-like (Major domain)"/>
    <property type="match status" value="1"/>
</dbReference>
<dbReference type="EMBL" id="JAPDRN010000056">
    <property type="protein sequence ID" value="KAJ9631534.1"/>
    <property type="molecule type" value="Genomic_DNA"/>
</dbReference>
<dbReference type="NCBIfam" id="TIGR02080">
    <property type="entry name" value="O_succ_thio_ly"/>
    <property type="match status" value="1"/>
</dbReference>
<dbReference type="GO" id="GO:0019343">
    <property type="term" value="P:cysteine biosynthetic process via cystathionine"/>
    <property type="evidence" value="ECO:0007669"/>
    <property type="project" value="TreeGrafter"/>
</dbReference>
<dbReference type="GO" id="GO:0009086">
    <property type="term" value="P:methionine biosynthetic process"/>
    <property type="evidence" value="ECO:0007669"/>
    <property type="project" value="UniProtKB-KW"/>
</dbReference>
<dbReference type="GO" id="GO:0004412">
    <property type="term" value="F:homoserine dehydrogenase activity"/>
    <property type="evidence" value="ECO:0007669"/>
    <property type="project" value="UniProtKB-EC"/>
</dbReference>
<dbReference type="PANTHER" id="PTHR11808:SF75">
    <property type="entry name" value="CYSTATHIONINE GAMMA-SYNTHASE"/>
    <property type="match status" value="1"/>
</dbReference>
<evidence type="ECO:0000256" key="1">
    <source>
        <dbReference type="ARBA" id="ARBA00001920"/>
    </source>
</evidence>
<name>A0AA39CXE1_9EURO</name>
<dbReference type="CDD" id="cd00614">
    <property type="entry name" value="CGS_like"/>
    <property type="match status" value="1"/>
</dbReference>
<comment type="cofactor">
    <cofactor evidence="1">
        <name>a metal cation</name>
        <dbReference type="ChEBI" id="CHEBI:25213"/>
    </cofactor>
</comment>
<dbReference type="SUPFAM" id="SSF55347">
    <property type="entry name" value="Glyceraldehyde-3-phosphate dehydrogenase-like, C-terminal domain"/>
    <property type="match status" value="1"/>
</dbReference>
<evidence type="ECO:0000256" key="6">
    <source>
        <dbReference type="ARBA" id="ARBA00013213"/>
    </source>
</evidence>
<evidence type="ECO:0000256" key="13">
    <source>
        <dbReference type="ARBA" id="ARBA00023167"/>
    </source>
</evidence>
<feature type="domain" description="Aspartate/homoserine dehydrogenase NAD-binding" evidence="20">
    <location>
        <begin position="759"/>
        <end position="861"/>
    </location>
</feature>
<dbReference type="SUPFAM" id="SSF53383">
    <property type="entry name" value="PLP-dependent transferases"/>
    <property type="match status" value="1"/>
</dbReference>
<dbReference type="PANTHER" id="PTHR11808">
    <property type="entry name" value="TRANS-SULFURATION ENZYME FAMILY MEMBER"/>
    <property type="match status" value="1"/>
</dbReference>
<keyword evidence="11" id="KW-0663">Pyridoxal phosphate</keyword>
<feature type="domain" description="Homoserine dehydrogenase catalytic" evidence="19">
    <location>
        <begin position="895"/>
        <end position="1090"/>
    </location>
</feature>
<evidence type="ECO:0000259" key="19">
    <source>
        <dbReference type="Pfam" id="PF00742"/>
    </source>
</evidence>
<reference evidence="21" key="1">
    <citation type="submission" date="2022-10" db="EMBL/GenBank/DDBJ databases">
        <title>Culturing micro-colonial fungi from biological soil crusts in the Mojave desert and describing Neophaeococcomyces mojavensis, and introducing the new genera and species Taxawa tesnikishii.</title>
        <authorList>
            <person name="Kurbessoian T."/>
            <person name="Stajich J.E."/>
        </authorList>
    </citation>
    <scope>NUCLEOTIDE SEQUENCE</scope>
    <source>
        <strain evidence="21">TK_35</strain>
    </source>
</reference>
<dbReference type="GO" id="GO:0030170">
    <property type="term" value="F:pyridoxal phosphate binding"/>
    <property type="evidence" value="ECO:0007669"/>
    <property type="project" value="InterPro"/>
</dbReference>
<dbReference type="AlphaFoldDB" id="A0AA39CXE1"/>
<dbReference type="Gene3D" id="3.90.1150.10">
    <property type="entry name" value="Aspartate Aminotransferase, domain 1"/>
    <property type="match status" value="1"/>
</dbReference>
<dbReference type="InterPro" id="IPR000073">
    <property type="entry name" value="AB_hydrolase_1"/>
</dbReference>
<evidence type="ECO:0000256" key="14">
    <source>
        <dbReference type="ARBA" id="ARBA00048841"/>
    </source>
</evidence>
<evidence type="ECO:0000256" key="10">
    <source>
        <dbReference type="ARBA" id="ARBA00022857"/>
    </source>
</evidence>
<evidence type="ECO:0000259" key="20">
    <source>
        <dbReference type="Pfam" id="PF03447"/>
    </source>
</evidence>
<comment type="cofactor">
    <cofactor evidence="2">
        <name>pyridoxal 5'-phosphate</name>
        <dbReference type="ChEBI" id="CHEBI:597326"/>
    </cofactor>
</comment>
<dbReference type="Gene3D" id="3.40.50.1820">
    <property type="entry name" value="alpha/beta hydrolase"/>
    <property type="match status" value="1"/>
</dbReference>
<dbReference type="Pfam" id="PF00742">
    <property type="entry name" value="Homoserine_dh"/>
    <property type="match status" value="1"/>
</dbReference>
<dbReference type="InterPro" id="IPR036291">
    <property type="entry name" value="NAD(P)-bd_dom_sf"/>
</dbReference>
<comment type="catalytic activity">
    <reaction evidence="14">
        <text>L-homoserine + NADP(+) = L-aspartate 4-semialdehyde + NADPH + H(+)</text>
        <dbReference type="Rhea" id="RHEA:15761"/>
        <dbReference type="ChEBI" id="CHEBI:15378"/>
        <dbReference type="ChEBI" id="CHEBI:57476"/>
        <dbReference type="ChEBI" id="CHEBI:57783"/>
        <dbReference type="ChEBI" id="CHEBI:58349"/>
        <dbReference type="ChEBI" id="CHEBI:537519"/>
        <dbReference type="EC" id="1.1.1.3"/>
    </reaction>
    <physiologicalReaction direction="right-to-left" evidence="14">
        <dbReference type="Rhea" id="RHEA:15763"/>
    </physiologicalReaction>
</comment>
<evidence type="ECO:0000313" key="21">
    <source>
        <dbReference type="EMBL" id="KAJ9631534.1"/>
    </source>
</evidence>
<evidence type="ECO:0000256" key="9">
    <source>
        <dbReference type="ARBA" id="ARBA00022697"/>
    </source>
</evidence>
<dbReference type="FunFam" id="3.30.360.10:FF:000006">
    <property type="entry name" value="Bifunctional aspartokinase/homoserine dehydrogenase"/>
    <property type="match status" value="1"/>
</dbReference>
<evidence type="ECO:0000256" key="17">
    <source>
        <dbReference type="RuleBase" id="RU004171"/>
    </source>
</evidence>
<evidence type="ECO:0000256" key="8">
    <source>
        <dbReference type="ARBA" id="ARBA00022605"/>
    </source>
</evidence>
<evidence type="ECO:0000259" key="18">
    <source>
        <dbReference type="Pfam" id="PF00561"/>
    </source>
</evidence>
<dbReference type="Gene3D" id="3.40.50.720">
    <property type="entry name" value="NAD(P)-binding Rossmann-like Domain"/>
    <property type="match status" value="1"/>
</dbReference>
<keyword evidence="9 16" id="KW-0791">Threonine biosynthesis</keyword>
<dbReference type="SUPFAM" id="SSF53474">
    <property type="entry name" value="alpha/beta-Hydrolases"/>
    <property type="match status" value="1"/>
</dbReference>
<keyword evidence="8 16" id="KW-0028">Amino-acid biosynthesis</keyword>
<keyword evidence="10 16" id="KW-0521">NADP</keyword>
<dbReference type="InterPro" id="IPR029058">
    <property type="entry name" value="AB_hydrolase_fold"/>
</dbReference>
<dbReference type="Pfam" id="PF01053">
    <property type="entry name" value="Cys_Met_Meta_PP"/>
    <property type="match status" value="1"/>
</dbReference>
<organism evidence="21">
    <name type="scientific">Knufia peltigerae</name>
    <dbReference type="NCBI Taxonomy" id="1002370"/>
    <lineage>
        <taxon>Eukaryota</taxon>
        <taxon>Fungi</taxon>
        <taxon>Dikarya</taxon>
        <taxon>Ascomycota</taxon>
        <taxon>Pezizomycotina</taxon>
        <taxon>Eurotiomycetes</taxon>
        <taxon>Chaetothyriomycetidae</taxon>
        <taxon>Chaetothyriales</taxon>
        <taxon>Trichomeriaceae</taxon>
        <taxon>Knufia</taxon>
    </lineage>
</organism>
<evidence type="ECO:0000256" key="12">
    <source>
        <dbReference type="ARBA" id="ARBA00023002"/>
    </source>
</evidence>
<dbReference type="InterPro" id="IPR015422">
    <property type="entry name" value="PyrdxlP-dep_Trfase_small"/>
</dbReference>
<dbReference type="NCBIfam" id="NF006449">
    <property type="entry name" value="PRK08775.1"/>
    <property type="match status" value="1"/>
</dbReference>
<gene>
    <name evidence="21" type="ORF">H2204_007980</name>
</gene>
<dbReference type="EC" id="1.1.1.3" evidence="6 16"/>
<dbReference type="GO" id="GO:0003962">
    <property type="term" value="F:cystathionine gamma-synthase activity"/>
    <property type="evidence" value="ECO:0007669"/>
    <property type="project" value="TreeGrafter"/>
</dbReference>
<dbReference type="Pfam" id="PF00561">
    <property type="entry name" value="Abhydrolase_1"/>
    <property type="match status" value="1"/>
</dbReference>
<dbReference type="GO" id="GO:0050661">
    <property type="term" value="F:NADP binding"/>
    <property type="evidence" value="ECO:0007669"/>
    <property type="project" value="InterPro"/>
</dbReference>
<comment type="caution">
    <text evidence="21">The sequence shown here is derived from an EMBL/GenBank/DDBJ whole genome shotgun (WGS) entry which is preliminary data.</text>
</comment>
<dbReference type="PROSITE" id="PS01042">
    <property type="entry name" value="HOMOSER_DHGENASE"/>
    <property type="match status" value="1"/>
</dbReference>
<dbReference type="GO" id="GO:0005737">
    <property type="term" value="C:cytoplasm"/>
    <property type="evidence" value="ECO:0007669"/>
    <property type="project" value="TreeGrafter"/>
</dbReference>
<dbReference type="PROSITE" id="PS00868">
    <property type="entry name" value="CYS_MET_METAB_PP"/>
    <property type="match status" value="1"/>
</dbReference>
<keyword evidence="13 16" id="KW-0486">Methionine biosynthesis</keyword>
<evidence type="ECO:0000256" key="7">
    <source>
        <dbReference type="ARBA" id="ARBA00013376"/>
    </source>
</evidence>
<proteinExistence type="inferred from homology"/>
<dbReference type="NCBIfam" id="NF006450">
    <property type="entry name" value="PRK08776.1"/>
    <property type="match status" value="1"/>
</dbReference>
<evidence type="ECO:0000256" key="16">
    <source>
        <dbReference type="RuleBase" id="RU000579"/>
    </source>
</evidence>
<dbReference type="GO" id="GO:0009088">
    <property type="term" value="P:threonine biosynthetic process"/>
    <property type="evidence" value="ECO:0007669"/>
    <property type="project" value="UniProtKB-KW"/>
</dbReference>
<comment type="similarity">
    <text evidence="5 17">Belongs to the homoserine dehydrogenase family.</text>
</comment>
<dbReference type="FunFam" id="3.40.640.10:FF:000038">
    <property type="entry name" value="Cystathionine gamma-synthase"/>
    <property type="match status" value="1"/>
</dbReference>
<evidence type="ECO:0000256" key="15">
    <source>
        <dbReference type="ARBA" id="ARBA00059589"/>
    </source>
</evidence>
<comment type="pathway">
    <text evidence="4 16">Amino-acid biosynthesis; L-methionine biosynthesis via de novo pathway; L-homoserine from L-aspartate: step 3/3.</text>
</comment>
<evidence type="ECO:0000256" key="5">
    <source>
        <dbReference type="ARBA" id="ARBA00006753"/>
    </source>
</evidence>
<protein>
    <recommendedName>
        <fullName evidence="7 16">Homoserine dehydrogenase</fullName>
        <ecNumber evidence="6 16">1.1.1.3</ecNumber>
    </recommendedName>
</protein>
<comment type="pathway">
    <text evidence="3 16">Amino-acid biosynthesis; L-threonine biosynthesis; L-threonine from L-aspartate: step 3/5.</text>
</comment>
<dbReference type="InterPro" id="IPR019811">
    <property type="entry name" value="HDH_CS"/>
</dbReference>
<dbReference type="InterPro" id="IPR000277">
    <property type="entry name" value="Cys/Met-Metab_PyrdxlP-dep_enz"/>
</dbReference>
<keyword evidence="12 16" id="KW-0560">Oxidoreductase</keyword>
<sequence length="1094" mass="115492">MSFATSTVLRPEPFVPVSVPVDDRVHAERGEFAAVLSMRHAGPCPVRLRYEWVGPVNAPVVVLAGGISAHRHVASNAQFTEKGWAEGLVGSGRALDPQQLRVLAFDFIGADGALDVPIDTADQADALALLLDHLGIRALKAVVGYSYGALVGQQFAIRHRARVRQLVLVSGAHRPHPYAAAWRALQRRAVALGQLQCGEDHGLALARQFAMLSYRTPEEFGERFDAAPEVVNGRVRVAAEDYLDAAGAQYVARTPVNAYLRLSESIDLHRVDPSAILPPTVVVAVEGDRLVPLADLVGLVEGLGPRGSLRVLRSPYGHDAFLKETDRIDAILATAFRTSGDLHAAEPSCCRTTAAVRAGIDRDTAHGAVTPPIVLSSNFSFEGFGNKRQYDYTRSGNPTRDLLGEALAELEGGAGGVVTATGMGAINLVLNALLQPGDTLVVPHDAYGGSWRLFNALAKKGHFELVTADLTDPRALAQALATQPKLVLVETPSNPLLRITDLRFVIDAAHKAGALVVVDNTFLSPALQQPLSFGADLVLHSTTKYINGHSDVVGGAVIARDPAVHEQLVWWGNALGLTGSPFDAFLTLRGLRTLDARLRAHQENTAAIVALLDAHPAVAKVYYPGLADHPGHAVAARQQSGFGAMLSFELASCAGDDPHAAVRAFVDGLRYFTLAESLGGVESLIAHPATMTHAAMTVEARTAAGISEGLLRLSVGIEGERDLLADLGAALARAGAVIDAVARGKQIPLLGTGRLALLGTGTVGSAFVQRYQALQARGLELPSVQWLANSRTALAIDRDLALPLELARRAPRDGQSSPPWASAEGLERGDVVVDATASEDVAARHVQWLARGVHVVTANKLGRGAHLSRAQAIADRCADSGARYGDSATVGAGLPLLSSLRALVAGGDHIHAIEGVLSGSLAWLFNRYDGQSPFSAAVREALAAGYTEPDPRLDLSGEDVRRKLLILARSSGLALDASQVQVDSLVPDTLAALPLEDAVNALEQLDAPLQARWQQARANGRVLRFVGRVDGEGAQVGLRELAADHPLAQGAGTDNRVAIHSDRYRAQPLLIQGPGAGAEVTAAALLDDVLRIVG</sequence>
<dbReference type="InterPro" id="IPR011821">
    <property type="entry name" value="O_succ_thio_ly"/>
</dbReference>
<evidence type="ECO:0000256" key="4">
    <source>
        <dbReference type="ARBA" id="ARBA00005062"/>
    </source>
</evidence>
<dbReference type="SUPFAM" id="SSF51735">
    <property type="entry name" value="NAD(P)-binding Rossmann-fold domains"/>
    <property type="match status" value="1"/>
</dbReference>
<dbReference type="InterPro" id="IPR054542">
    <property type="entry name" value="Cys_met_metab_PP"/>
</dbReference>
<feature type="domain" description="AB hydrolase-1" evidence="18">
    <location>
        <begin position="59"/>
        <end position="324"/>
    </location>
</feature>
<dbReference type="GO" id="GO:0019346">
    <property type="term" value="P:transsulfuration"/>
    <property type="evidence" value="ECO:0007669"/>
    <property type="project" value="InterPro"/>
</dbReference>
<evidence type="ECO:0000256" key="3">
    <source>
        <dbReference type="ARBA" id="ARBA00005056"/>
    </source>
</evidence>